<feature type="transmembrane region" description="Helical" evidence="10">
    <location>
        <begin position="270"/>
        <end position="298"/>
    </location>
</feature>
<dbReference type="NCBIfam" id="TIGR01494">
    <property type="entry name" value="ATPase_P-type"/>
    <property type="match status" value="1"/>
</dbReference>
<evidence type="ECO:0000256" key="8">
    <source>
        <dbReference type="ARBA" id="ARBA00022989"/>
    </source>
</evidence>
<dbReference type="Gene3D" id="1.20.1110.10">
    <property type="entry name" value="Calcium-transporting ATPase, transmembrane domain"/>
    <property type="match status" value="1"/>
</dbReference>
<gene>
    <name evidence="12" type="ORF">LCGC14_2220920</name>
</gene>
<dbReference type="EMBL" id="LAZR01029670">
    <property type="protein sequence ID" value="KKL58881.1"/>
    <property type="molecule type" value="Genomic_DNA"/>
</dbReference>
<feature type="domain" description="Cation-transporting P-type ATPase N-terminal" evidence="11">
    <location>
        <begin position="5"/>
        <end position="79"/>
    </location>
</feature>
<reference evidence="12" key="1">
    <citation type="journal article" date="2015" name="Nature">
        <title>Complex archaea that bridge the gap between prokaryotes and eukaryotes.</title>
        <authorList>
            <person name="Spang A."/>
            <person name="Saw J.H."/>
            <person name="Jorgensen S.L."/>
            <person name="Zaremba-Niedzwiedzka K."/>
            <person name="Martijn J."/>
            <person name="Lind A.E."/>
            <person name="van Eijk R."/>
            <person name="Schleper C."/>
            <person name="Guy L."/>
            <person name="Ettema T.J."/>
        </authorList>
    </citation>
    <scope>NUCLEOTIDE SEQUENCE</scope>
</reference>
<feature type="transmembrane region" description="Helical" evidence="10">
    <location>
        <begin position="62"/>
        <end position="78"/>
    </location>
</feature>
<evidence type="ECO:0000256" key="9">
    <source>
        <dbReference type="ARBA" id="ARBA00023136"/>
    </source>
</evidence>
<dbReference type="PROSITE" id="PS00154">
    <property type="entry name" value="ATPASE_E1_E2"/>
    <property type="match status" value="1"/>
</dbReference>
<dbReference type="GO" id="GO:0016020">
    <property type="term" value="C:membrane"/>
    <property type="evidence" value="ECO:0007669"/>
    <property type="project" value="InterPro"/>
</dbReference>
<evidence type="ECO:0000256" key="10">
    <source>
        <dbReference type="SAM" id="Phobius"/>
    </source>
</evidence>
<dbReference type="InterPro" id="IPR036412">
    <property type="entry name" value="HAD-like_sf"/>
</dbReference>
<evidence type="ECO:0000256" key="5">
    <source>
        <dbReference type="ARBA" id="ARBA00022840"/>
    </source>
</evidence>
<sequence length="587" mass="63816">MNKTNWHTVDISEVVHALKTDPKKGLDPEEARKRQEEHGPNVIKETKKISPVMVFLEQFNDFMIWVLIVAALISGLLLGEIVDAVVIAIILFLNAILGFVQTYRAEKSLEALKALSAPIATVIRSKEQEIKAEDLVPGDLILLSSGDIVPADARLIEVASFQTLEAPLTGESTPVGKELGALKDKNIPVAERKNMVFSGTTVGRGRGAAIVVSTARQTEMGKIADLIETKEEPTPLQKELKNVGFKIALAIIIIAIIVFVVGILKGNPLATMFLIAVALAVAAIPEGLPAIVTITLAVGVQNMARENAIVRRLHAVETLGSTNYIASDKTGTLTLNEMTAINFYLDGSLFKIEDGTLIDPTGKTKPASLEKLMQTAVLANDSRPSPEGEDYIGEPTELALVRAGHFFGYKKGELDNKYKRVNEIPFESERKEMTTLNRYDERFVGFTKGAIEVLLEQSDFLLENGQTHPLTKDEKEKILAEANEEAATGYRMLAFAYKEFENSPDTQELEKNLTFVGMIGLVDPPRPEVAEAIALAKDAGVNIAMVTGDHLLTANKIATEIGLKDSKGSLSGKELEQLSSHELAAKV</sequence>
<dbReference type="InterPro" id="IPR001757">
    <property type="entry name" value="P_typ_ATPase"/>
</dbReference>
<dbReference type="Gene3D" id="3.40.50.1000">
    <property type="entry name" value="HAD superfamily/HAD-like"/>
    <property type="match status" value="1"/>
</dbReference>
<organism evidence="12">
    <name type="scientific">marine sediment metagenome</name>
    <dbReference type="NCBI Taxonomy" id="412755"/>
    <lineage>
        <taxon>unclassified sequences</taxon>
        <taxon>metagenomes</taxon>
        <taxon>ecological metagenomes</taxon>
    </lineage>
</organism>
<dbReference type="SUPFAM" id="SSF81665">
    <property type="entry name" value="Calcium ATPase, transmembrane domain M"/>
    <property type="match status" value="1"/>
</dbReference>
<comment type="subcellular location">
    <subcellularLocation>
        <location evidence="1">Endomembrane system</location>
        <topology evidence="1">Multi-pass membrane protein</topology>
    </subcellularLocation>
</comment>
<dbReference type="InterPro" id="IPR018303">
    <property type="entry name" value="ATPase_P-typ_P_site"/>
</dbReference>
<keyword evidence="2" id="KW-0597">Phosphoprotein</keyword>
<dbReference type="Pfam" id="PF13246">
    <property type="entry name" value="Cation_ATPase"/>
    <property type="match status" value="1"/>
</dbReference>
<keyword evidence="4" id="KW-0547">Nucleotide-binding</keyword>
<evidence type="ECO:0000256" key="2">
    <source>
        <dbReference type="ARBA" id="ARBA00022553"/>
    </source>
</evidence>
<evidence type="ECO:0000256" key="4">
    <source>
        <dbReference type="ARBA" id="ARBA00022741"/>
    </source>
</evidence>
<dbReference type="GO" id="GO:0016887">
    <property type="term" value="F:ATP hydrolysis activity"/>
    <property type="evidence" value="ECO:0007669"/>
    <property type="project" value="InterPro"/>
</dbReference>
<dbReference type="InterPro" id="IPR023299">
    <property type="entry name" value="ATPase_P-typ_cyto_dom_N"/>
</dbReference>
<proteinExistence type="predicted"/>
<keyword evidence="9 10" id="KW-0472">Membrane</keyword>
<protein>
    <recommendedName>
        <fullName evidence="11">Cation-transporting P-type ATPase N-terminal domain-containing protein</fullName>
    </recommendedName>
</protein>
<evidence type="ECO:0000259" key="11">
    <source>
        <dbReference type="SMART" id="SM00831"/>
    </source>
</evidence>
<dbReference type="InterPro" id="IPR008250">
    <property type="entry name" value="ATPase_P-typ_transduc_dom_A_sf"/>
</dbReference>
<dbReference type="SUPFAM" id="SSF81653">
    <property type="entry name" value="Calcium ATPase, transduction domain A"/>
    <property type="match status" value="1"/>
</dbReference>
<accession>A0A0F9DYJ9</accession>
<keyword evidence="7" id="KW-1278">Translocase</keyword>
<evidence type="ECO:0000256" key="3">
    <source>
        <dbReference type="ARBA" id="ARBA00022692"/>
    </source>
</evidence>
<dbReference type="Pfam" id="PF00122">
    <property type="entry name" value="E1-E2_ATPase"/>
    <property type="match status" value="1"/>
</dbReference>
<dbReference type="AlphaFoldDB" id="A0A0F9DYJ9"/>
<evidence type="ECO:0000256" key="1">
    <source>
        <dbReference type="ARBA" id="ARBA00004127"/>
    </source>
</evidence>
<evidence type="ECO:0000256" key="6">
    <source>
        <dbReference type="ARBA" id="ARBA00022842"/>
    </source>
</evidence>
<dbReference type="Pfam" id="PF00690">
    <property type="entry name" value="Cation_ATPase_N"/>
    <property type="match status" value="1"/>
</dbReference>
<dbReference type="GO" id="GO:0005524">
    <property type="term" value="F:ATP binding"/>
    <property type="evidence" value="ECO:0007669"/>
    <property type="project" value="UniProtKB-KW"/>
</dbReference>
<dbReference type="PRINTS" id="PR00121">
    <property type="entry name" value="NAKATPASE"/>
</dbReference>
<dbReference type="SUPFAM" id="SSF81660">
    <property type="entry name" value="Metal cation-transporting ATPase, ATP-binding domain N"/>
    <property type="match status" value="1"/>
</dbReference>
<dbReference type="InterPro" id="IPR023214">
    <property type="entry name" value="HAD_sf"/>
</dbReference>
<name>A0A0F9DYJ9_9ZZZZ</name>
<dbReference type="PRINTS" id="PR00119">
    <property type="entry name" value="CATATPASE"/>
</dbReference>
<dbReference type="SMART" id="SM00831">
    <property type="entry name" value="Cation_ATPase_N"/>
    <property type="match status" value="1"/>
</dbReference>
<dbReference type="Gene3D" id="3.40.1110.10">
    <property type="entry name" value="Calcium-transporting ATPase, cytoplasmic domain N"/>
    <property type="match status" value="1"/>
</dbReference>
<dbReference type="InterPro" id="IPR059000">
    <property type="entry name" value="ATPase_P-type_domA"/>
</dbReference>
<keyword evidence="8 10" id="KW-1133">Transmembrane helix</keyword>
<evidence type="ECO:0000313" key="12">
    <source>
        <dbReference type="EMBL" id="KKL58881.1"/>
    </source>
</evidence>
<dbReference type="InterPro" id="IPR023298">
    <property type="entry name" value="ATPase_P-typ_TM_dom_sf"/>
</dbReference>
<keyword evidence="6" id="KW-0460">Magnesium</keyword>
<feature type="non-terminal residue" evidence="12">
    <location>
        <position position="587"/>
    </location>
</feature>
<dbReference type="GO" id="GO:0012505">
    <property type="term" value="C:endomembrane system"/>
    <property type="evidence" value="ECO:0007669"/>
    <property type="project" value="UniProtKB-SubCell"/>
</dbReference>
<feature type="transmembrane region" description="Helical" evidence="10">
    <location>
        <begin position="243"/>
        <end position="264"/>
    </location>
</feature>
<dbReference type="SUPFAM" id="SSF56784">
    <property type="entry name" value="HAD-like"/>
    <property type="match status" value="1"/>
</dbReference>
<keyword evidence="3 10" id="KW-0812">Transmembrane</keyword>
<dbReference type="InterPro" id="IPR004014">
    <property type="entry name" value="ATPase_P-typ_cation-transptr_N"/>
</dbReference>
<dbReference type="Gene3D" id="2.70.150.10">
    <property type="entry name" value="Calcium-transporting ATPase, cytoplasmic transduction domain A"/>
    <property type="match status" value="1"/>
</dbReference>
<dbReference type="PANTHER" id="PTHR42861">
    <property type="entry name" value="CALCIUM-TRANSPORTING ATPASE"/>
    <property type="match status" value="1"/>
</dbReference>
<keyword evidence="5" id="KW-0067">ATP-binding</keyword>
<comment type="caution">
    <text evidence="12">The sequence shown here is derived from an EMBL/GenBank/DDBJ whole genome shotgun (WGS) entry which is preliminary data.</text>
</comment>
<dbReference type="FunFam" id="2.70.150.10:FF:000160">
    <property type="entry name" value="Sarcoplasmic/endoplasmic reticulum calcium ATPase 1"/>
    <property type="match status" value="1"/>
</dbReference>
<evidence type="ECO:0000256" key="7">
    <source>
        <dbReference type="ARBA" id="ARBA00022967"/>
    </source>
</evidence>
<feature type="transmembrane region" description="Helical" evidence="10">
    <location>
        <begin position="84"/>
        <end position="103"/>
    </location>
</feature>